<evidence type="ECO:0000313" key="6">
    <source>
        <dbReference type="Proteomes" id="UP000750197"/>
    </source>
</evidence>
<dbReference type="InterPro" id="IPR005835">
    <property type="entry name" value="NTP_transferase_dom"/>
</dbReference>
<dbReference type="EMBL" id="JAHEAC010000015">
    <property type="protein sequence ID" value="MBX8643663.1"/>
    <property type="molecule type" value="Genomic_DNA"/>
</dbReference>
<reference evidence="5" key="1">
    <citation type="submission" date="2021-05" db="EMBL/GenBank/DDBJ databases">
        <title>Genomic insights into ecological role and evolution of a novel Thermoplasmata order Candidatus Sysuiplasmatales.</title>
        <authorList>
            <person name="Yuan Y."/>
        </authorList>
    </citation>
    <scope>NUCLEOTIDE SEQUENCE</scope>
    <source>
        <strain evidence="5">TUT19-bin139</strain>
        <strain evidence="4">YP2-bin.285</strain>
    </source>
</reference>
<dbReference type="PANTHER" id="PTHR22572">
    <property type="entry name" value="SUGAR-1-PHOSPHATE GUANYL TRANSFERASE"/>
    <property type="match status" value="1"/>
</dbReference>
<feature type="domain" description="Nucleotidyl transferase" evidence="2">
    <location>
        <begin position="4"/>
        <end position="227"/>
    </location>
</feature>
<dbReference type="Proteomes" id="UP000716004">
    <property type="component" value="Unassembled WGS sequence"/>
</dbReference>
<dbReference type="CDD" id="cd04181">
    <property type="entry name" value="NTP_transferase"/>
    <property type="match status" value="1"/>
</dbReference>
<dbReference type="InterPro" id="IPR029044">
    <property type="entry name" value="Nucleotide-diphossugar_trans"/>
</dbReference>
<dbReference type="Proteomes" id="UP000750197">
    <property type="component" value="Unassembled WGS sequence"/>
</dbReference>
<evidence type="ECO:0000259" key="2">
    <source>
        <dbReference type="Pfam" id="PF00483"/>
    </source>
</evidence>
<comment type="caution">
    <text evidence="5">The sequence shown here is derived from an EMBL/GenBank/DDBJ whole genome shotgun (WGS) entry which is preliminary data.</text>
</comment>
<dbReference type="AlphaFoldDB" id="A0A8J7YMS6"/>
<organism evidence="5 6">
    <name type="scientific">Candidatus Sysuiplasma superficiale</name>
    <dbReference type="NCBI Taxonomy" id="2823368"/>
    <lineage>
        <taxon>Archaea</taxon>
        <taxon>Methanobacteriati</taxon>
        <taxon>Thermoplasmatota</taxon>
        <taxon>Thermoplasmata</taxon>
        <taxon>Candidatus Sysuiplasmatales</taxon>
        <taxon>Candidatus Sysuiplasmataceae</taxon>
        <taxon>Candidatus Sysuiplasma</taxon>
    </lineage>
</organism>
<evidence type="ECO:0000313" key="5">
    <source>
        <dbReference type="EMBL" id="MBX8643663.1"/>
    </source>
</evidence>
<gene>
    <name evidence="4" type="ORF">J9259_02135</name>
    <name evidence="5" type="ORF">KIY12_02905</name>
</gene>
<proteinExistence type="inferred from homology"/>
<evidence type="ECO:0000256" key="1">
    <source>
        <dbReference type="ARBA" id="ARBA00007274"/>
    </source>
</evidence>
<comment type="similarity">
    <text evidence="1">Belongs to the transferase hexapeptide repeat family.</text>
</comment>
<dbReference type="Gene3D" id="2.160.10.10">
    <property type="entry name" value="Hexapeptide repeat proteins"/>
    <property type="match status" value="1"/>
</dbReference>
<dbReference type="InterPro" id="IPR050486">
    <property type="entry name" value="Mannose-1P_guanyltransferase"/>
</dbReference>
<dbReference type="Pfam" id="PF00483">
    <property type="entry name" value="NTP_transferase"/>
    <property type="match status" value="1"/>
</dbReference>
<evidence type="ECO:0000259" key="3">
    <source>
        <dbReference type="Pfam" id="PF25087"/>
    </source>
</evidence>
<dbReference type="EMBL" id="JAGVSJ010000003">
    <property type="protein sequence ID" value="MBX8631310.1"/>
    <property type="molecule type" value="Genomic_DNA"/>
</dbReference>
<dbReference type="SUPFAM" id="SSF53448">
    <property type="entry name" value="Nucleotide-diphospho-sugar transferases"/>
    <property type="match status" value="1"/>
</dbReference>
<name>A0A8J7YMS6_9ARCH</name>
<protein>
    <submittedName>
        <fullName evidence="5">NDP-sugar synthase</fullName>
    </submittedName>
</protein>
<sequence>MVSAVVLAGGFGTRLRPLTLSTPKPLVRIAGIPMIDRVLASLPSFVDEAFIAAGYRAQDIRSHFNGKGINGLAVNVIAEEKPLGTAGALWSLRNRLEGDFIVLNGDVINSLPVNEMFTFHRKCGGIATISLWEVDNPENFGIVRLGQDMQITEFKEKPKREDAFSRLINAGTYVMNDRVFDYMDSHSSSMEKEVFPSISGRGLYGFRFSGYWVDCGSLDSYLTAQEILVSGEAGVVRNGARVEGCVISRPVGIERGAVVRGSRIGPNTYIEEKCAVSEGCVVKRSTLMRGAVIGKGCEITNSIIGPGTEVTDGTSSDNQILVNQSQ</sequence>
<feature type="domain" description="Mannose-1-phosphate guanyltransferase C-terminal" evidence="3">
    <location>
        <begin position="251"/>
        <end position="314"/>
    </location>
</feature>
<accession>A0A8J7YMS6</accession>
<dbReference type="InterPro" id="IPR056729">
    <property type="entry name" value="GMPPB_C"/>
</dbReference>
<dbReference type="Pfam" id="PF25087">
    <property type="entry name" value="GMPPB_C"/>
    <property type="match status" value="1"/>
</dbReference>
<evidence type="ECO:0000313" key="4">
    <source>
        <dbReference type="EMBL" id="MBX8631310.1"/>
    </source>
</evidence>
<dbReference type="Gene3D" id="3.90.550.10">
    <property type="entry name" value="Spore Coat Polysaccharide Biosynthesis Protein SpsA, Chain A"/>
    <property type="match status" value="1"/>
</dbReference>